<dbReference type="AlphaFoldDB" id="A0A9N8D1C4"/>
<gene>
    <name evidence="3" type="ORF">GHA_01782</name>
</gene>
<feature type="transmembrane region" description="Helical" evidence="1">
    <location>
        <begin position="68"/>
        <end position="91"/>
    </location>
</feature>
<organism evidence="3 4">
    <name type="scientific">Providencia rettgeri</name>
    <dbReference type="NCBI Taxonomy" id="587"/>
    <lineage>
        <taxon>Bacteria</taxon>
        <taxon>Pseudomonadati</taxon>
        <taxon>Pseudomonadota</taxon>
        <taxon>Gammaproteobacteria</taxon>
        <taxon>Enterobacterales</taxon>
        <taxon>Morganellaceae</taxon>
        <taxon>Providencia</taxon>
    </lineage>
</organism>
<comment type="caution">
    <text evidence="3">The sequence shown here is derived from an EMBL/GenBank/DDBJ whole genome shotgun (WGS) entry which is preliminary data.</text>
</comment>
<keyword evidence="1" id="KW-0812">Transmembrane</keyword>
<name>A0A9N8D1C4_PRORE</name>
<keyword evidence="1" id="KW-1133">Transmembrane helix</keyword>
<dbReference type="InterPro" id="IPR012931">
    <property type="entry name" value="TraG_N_Proteobacteria"/>
</dbReference>
<feature type="domain" description="TraG N-terminal Proteobacteria" evidence="2">
    <location>
        <begin position="8"/>
        <end position="482"/>
    </location>
</feature>
<evidence type="ECO:0000259" key="2">
    <source>
        <dbReference type="Pfam" id="PF07916"/>
    </source>
</evidence>
<evidence type="ECO:0000313" key="3">
    <source>
        <dbReference type="EMBL" id="CAB5689108.1"/>
    </source>
</evidence>
<protein>
    <submittedName>
        <fullName evidence="3">TraG-like protein, N-terminal region</fullName>
    </submittedName>
</protein>
<reference evidence="3" key="1">
    <citation type="submission" date="2020-05" db="EMBL/GenBank/DDBJ databases">
        <authorList>
            <person name="Delgado-Blas J."/>
        </authorList>
    </citation>
    <scope>NUCLEOTIDE SEQUENCE</scope>
    <source>
        <strain evidence="3">BB1453</strain>
    </source>
</reference>
<feature type="transmembrane region" description="Helical" evidence="1">
    <location>
        <begin position="365"/>
        <end position="384"/>
    </location>
</feature>
<proteinExistence type="predicted"/>
<accession>A0A9N8D1C4</accession>
<feature type="transmembrane region" description="Helical" evidence="1">
    <location>
        <begin position="390"/>
        <end position="408"/>
    </location>
</feature>
<feature type="transmembrane region" description="Helical" evidence="1">
    <location>
        <begin position="333"/>
        <end position="353"/>
    </location>
</feature>
<feature type="transmembrane region" description="Helical" evidence="1">
    <location>
        <begin position="441"/>
        <end position="465"/>
    </location>
</feature>
<dbReference type="RefSeq" id="WP_164455092.1">
    <property type="nucleotide sequence ID" value="NZ_AP022372.1"/>
</dbReference>
<dbReference type="Pfam" id="PF07916">
    <property type="entry name" value="TraG_N"/>
    <property type="match status" value="1"/>
</dbReference>
<dbReference type="EMBL" id="CAHPSF010000003">
    <property type="protein sequence ID" value="CAB5689108.1"/>
    <property type="molecule type" value="Genomic_DNA"/>
</dbReference>
<feature type="transmembrane region" description="Helical" evidence="1">
    <location>
        <begin position="20"/>
        <end position="47"/>
    </location>
</feature>
<evidence type="ECO:0000256" key="1">
    <source>
        <dbReference type="SAM" id="Phobius"/>
    </source>
</evidence>
<evidence type="ECO:0000313" key="4">
    <source>
        <dbReference type="Proteomes" id="UP000834611"/>
    </source>
</evidence>
<sequence length="499" mass="55841">MMTNSYLEYFLTLLAWVVNNGLWTVLTSTGLFALPLVFKVLSIWLKVREEGEDEGNKGTLAIVRIENAVYGAFVVIIFCCVPLMEVSVSSLKYDISRTQQCGTWTPVKPENSGYSGVVSSLDGQTAKVPIWWMLVHKLSKGVTQAAVASIPCRPDLRQVRFEVQHSSIKNPALAAALQDFTDDCYSRALYDWKAKDQGSTQNDNELEDISWIGSMTFMKGEYHHIQSRTPRAGFPWEAGRDDGYANVNGRGYPTCYQWWNDRQAGLLKQVKEQTDPGMWLRAQAAMKLINKNSKEFEETIVRRLVSPVNMTISDGVVYNGYGGNADFTWTNSAARWTALAGGAVASLGAFPAFDSMRQSLPMIQGLILMAVYIIIPLILLFSAYEFKTAITLTFVIFALNFLTFWWELARWIDSWMMEALYGSQTHDNWNMMGVQNTSDDMIMNFVMGTMFLVLPALWMAAFSWAGVRIGEIAKMTSDGTAQAKQAGGAVGEKITQRVK</sequence>
<keyword evidence="1" id="KW-0472">Membrane</keyword>
<dbReference type="Proteomes" id="UP000834611">
    <property type="component" value="Unassembled WGS sequence"/>
</dbReference>